<dbReference type="Pfam" id="PF00005">
    <property type="entry name" value="ABC_tran"/>
    <property type="match status" value="1"/>
</dbReference>
<dbReference type="InterPro" id="IPR017911">
    <property type="entry name" value="MacB-like_ATP-bd"/>
</dbReference>
<reference evidence="6" key="1">
    <citation type="journal article" date="2019" name="Int. J. Syst. Evol. Microbiol.">
        <title>The Global Catalogue of Microorganisms (GCM) 10K type strain sequencing project: providing services to taxonomists for standard genome sequencing and annotation.</title>
        <authorList>
            <consortium name="The Broad Institute Genomics Platform"/>
            <consortium name="The Broad Institute Genome Sequencing Center for Infectious Disease"/>
            <person name="Wu L."/>
            <person name="Ma J."/>
        </authorList>
    </citation>
    <scope>NUCLEOTIDE SEQUENCE [LARGE SCALE GENOMIC DNA]</scope>
    <source>
        <strain evidence="6">CGMCC 4.7152</strain>
    </source>
</reference>
<dbReference type="Gene3D" id="3.40.50.300">
    <property type="entry name" value="P-loop containing nucleotide triphosphate hydrolases"/>
    <property type="match status" value="1"/>
</dbReference>
<dbReference type="RefSeq" id="WP_380116956.1">
    <property type="nucleotide sequence ID" value="NZ_JBHSIU010000021.1"/>
</dbReference>
<dbReference type="InterPro" id="IPR003593">
    <property type="entry name" value="AAA+_ATPase"/>
</dbReference>
<sequence length="249" mass="26446">MTATSTGAALSVAGLTKRFHTGEQDIVAADELTLQVGAGSFTAVTGPSGSGKSTLLHLIGAIESADAGTIVVDGVEVTALRRRRLSEYRRTVGFVFQRYHLLPALTALDNVIAPVLPFRVGFDKAERARGLLEAVGLGGRERALPAQLSGGQQQRVAIARALIGSPKLLLADEPTGNLDSANGTQILDLLLDLREEHGMTVLLATHEQHIAARCDRLIRLTDGRLTDDIDLTDGEDPSSTLARATQLRL</sequence>
<dbReference type="PANTHER" id="PTHR24220">
    <property type="entry name" value="IMPORT ATP-BINDING PROTEIN"/>
    <property type="match status" value="1"/>
</dbReference>
<dbReference type="SUPFAM" id="SSF52540">
    <property type="entry name" value="P-loop containing nucleoside triphosphate hydrolases"/>
    <property type="match status" value="1"/>
</dbReference>
<dbReference type="Proteomes" id="UP001595912">
    <property type="component" value="Unassembled WGS sequence"/>
</dbReference>
<keyword evidence="3 5" id="KW-0067">ATP-binding</keyword>
<organism evidence="5 6">
    <name type="scientific">Dactylosporangium cerinum</name>
    <dbReference type="NCBI Taxonomy" id="1434730"/>
    <lineage>
        <taxon>Bacteria</taxon>
        <taxon>Bacillati</taxon>
        <taxon>Actinomycetota</taxon>
        <taxon>Actinomycetes</taxon>
        <taxon>Micromonosporales</taxon>
        <taxon>Micromonosporaceae</taxon>
        <taxon>Dactylosporangium</taxon>
    </lineage>
</organism>
<keyword evidence="6" id="KW-1185">Reference proteome</keyword>
<dbReference type="PROSITE" id="PS00211">
    <property type="entry name" value="ABC_TRANSPORTER_1"/>
    <property type="match status" value="1"/>
</dbReference>
<dbReference type="EMBL" id="JBHSIU010000021">
    <property type="protein sequence ID" value="MFC5000400.1"/>
    <property type="molecule type" value="Genomic_DNA"/>
</dbReference>
<evidence type="ECO:0000256" key="3">
    <source>
        <dbReference type="ARBA" id="ARBA00022840"/>
    </source>
</evidence>
<evidence type="ECO:0000256" key="1">
    <source>
        <dbReference type="ARBA" id="ARBA00022448"/>
    </source>
</evidence>
<protein>
    <submittedName>
        <fullName evidence="5">ABC transporter ATP-binding protein</fullName>
    </submittedName>
</protein>
<dbReference type="SMART" id="SM00382">
    <property type="entry name" value="AAA"/>
    <property type="match status" value="1"/>
</dbReference>
<evidence type="ECO:0000256" key="2">
    <source>
        <dbReference type="ARBA" id="ARBA00022741"/>
    </source>
</evidence>
<dbReference type="GO" id="GO:0005524">
    <property type="term" value="F:ATP binding"/>
    <property type="evidence" value="ECO:0007669"/>
    <property type="project" value="UniProtKB-KW"/>
</dbReference>
<keyword evidence="1" id="KW-0813">Transport</keyword>
<dbReference type="CDD" id="cd03255">
    <property type="entry name" value="ABC_MJ0796_LolCDE_FtsE"/>
    <property type="match status" value="1"/>
</dbReference>
<dbReference type="InterPro" id="IPR027417">
    <property type="entry name" value="P-loop_NTPase"/>
</dbReference>
<dbReference type="InterPro" id="IPR003439">
    <property type="entry name" value="ABC_transporter-like_ATP-bd"/>
</dbReference>
<dbReference type="InterPro" id="IPR017871">
    <property type="entry name" value="ABC_transporter-like_CS"/>
</dbReference>
<evidence type="ECO:0000313" key="6">
    <source>
        <dbReference type="Proteomes" id="UP001595912"/>
    </source>
</evidence>
<comment type="caution">
    <text evidence="5">The sequence shown here is derived from an EMBL/GenBank/DDBJ whole genome shotgun (WGS) entry which is preliminary data.</text>
</comment>
<evidence type="ECO:0000313" key="5">
    <source>
        <dbReference type="EMBL" id="MFC5000400.1"/>
    </source>
</evidence>
<name>A0ABV9VYQ4_9ACTN</name>
<proteinExistence type="predicted"/>
<accession>A0ABV9VYQ4</accession>
<evidence type="ECO:0000259" key="4">
    <source>
        <dbReference type="PROSITE" id="PS50893"/>
    </source>
</evidence>
<gene>
    <name evidence="5" type="ORF">ACFPIJ_21485</name>
</gene>
<feature type="domain" description="ABC transporter" evidence="4">
    <location>
        <begin position="10"/>
        <end position="247"/>
    </location>
</feature>
<dbReference type="PROSITE" id="PS50893">
    <property type="entry name" value="ABC_TRANSPORTER_2"/>
    <property type="match status" value="1"/>
</dbReference>
<dbReference type="InterPro" id="IPR015854">
    <property type="entry name" value="ABC_transpr_LolD-like"/>
</dbReference>
<keyword evidence="2" id="KW-0547">Nucleotide-binding</keyword>